<feature type="domain" description="Myb-like" evidence="9">
    <location>
        <begin position="2"/>
        <end position="58"/>
    </location>
</feature>
<keyword evidence="12" id="KW-1185">Reference proteome</keyword>
<keyword evidence="2" id="KW-0158">Chromosome</keyword>
<dbReference type="InterPro" id="IPR044597">
    <property type="entry name" value="SMH1-6"/>
</dbReference>
<dbReference type="SMART" id="SM00717">
    <property type="entry name" value="SANT"/>
    <property type="match status" value="1"/>
</dbReference>
<feature type="compositionally biased region" description="Gly residues" evidence="8">
    <location>
        <begin position="288"/>
        <end position="298"/>
    </location>
</feature>
<dbReference type="GO" id="GO:0003691">
    <property type="term" value="F:double-stranded telomeric DNA binding"/>
    <property type="evidence" value="ECO:0007669"/>
    <property type="project" value="InterPro"/>
</dbReference>
<dbReference type="Gene3D" id="3.30.40.10">
    <property type="entry name" value="Zinc/RING finger domain, C3HC4 (zinc finger)"/>
    <property type="match status" value="1"/>
</dbReference>
<feature type="region of interest" description="Disordered" evidence="8">
    <location>
        <begin position="521"/>
        <end position="559"/>
    </location>
</feature>
<feature type="region of interest" description="Disordered" evidence="8">
    <location>
        <begin position="789"/>
        <end position="836"/>
    </location>
</feature>
<evidence type="ECO:0000256" key="7">
    <source>
        <dbReference type="ARBA" id="ARBA00023242"/>
    </source>
</evidence>
<dbReference type="SUPFAM" id="SSF57903">
    <property type="entry name" value="FYVE/PHD zinc finger"/>
    <property type="match status" value="1"/>
</dbReference>
<evidence type="ECO:0000313" key="12">
    <source>
        <dbReference type="Proteomes" id="UP000247498"/>
    </source>
</evidence>
<proteinExistence type="predicted"/>
<dbReference type="PROSITE" id="PS50090">
    <property type="entry name" value="MYB_LIKE"/>
    <property type="match status" value="1"/>
</dbReference>
<dbReference type="InterPro" id="IPR001965">
    <property type="entry name" value="Znf_PHD"/>
</dbReference>
<feature type="compositionally biased region" description="Basic and acidic residues" evidence="8">
    <location>
        <begin position="266"/>
        <end position="284"/>
    </location>
</feature>
<dbReference type="SMART" id="SM00249">
    <property type="entry name" value="PHD"/>
    <property type="match status" value="1"/>
</dbReference>
<feature type="compositionally biased region" description="Basic and acidic residues" evidence="8">
    <location>
        <begin position="521"/>
        <end position="536"/>
    </location>
</feature>
<dbReference type="PANTHER" id="PTHR46267:SF15">
    <property type="entry name" value="WINGED HELIX-TURN-HELIX TRANSCRIPTION REPRESSOR DNA-BINDING PROTEIN-RELATED"/>
    <property type="match status" value="1"/>
</dbReference>
<dbReference type="InterPro" id="IPR019787">
    <property type="entry name" value="Znf_PHD-finger"/>
</dbReference>
<feature type="region of interest" description="Disordered" evidence="8">
    <location>
        <begin position="112"/>
        <end position="207"/>
    </location>
</feature>
<keyword evidence="4" id="KW-0863">Zinc-finger</keyword>
<dbReference type="InterPro" id="IPR017930">
    <property type="entry name" value="Myb_dom"/>
</dbReference>
<feature type="compositionally biased region" description="Low complexity" evidence="8">
    <location>
        <begin position="808"/>
        <end position="836"/>
    </location>
</feature>
<evidence type="ECO:0000256" key="6">
    <source>
        <dbReference type="ARBA" id="ARBA00023125"/>
    </source>
</evidence>
<keyword evidence="7" id="KW-0539">Nucleus</keyword>
<dbReference type="GO" id="GO:0005634">
    <property type="term" value="C:nucleus"/>
    <property type="evidence" value="ECO:0007669"/>
    <property type="project" value="UniProtKB-SubCell"/>
</dbReference>
<comment type="subcellular location">
    <subcellularLocation>
        <location evidence="1">Nucleus</location>
    </subcellularLocation>
</comment>
<dbReference type="InterPro" id="IPR011011">
    <property type="entry name" value="Znf_FYVE_PHD"/>
</dbReference>
<evidence type="ECO:0000256" key="1">
    <source>
        <dbReference type="ARBA" id="ARBA00004123"/>
    </source>
</evidence>
<feature type="domain" description="HTH myb-type" evidence="10">
    <location>
        <begin position="1"/>
        <end position="62"/>
    </location>
</feature>
<feature type="compositionally biased region" description="Acidic residues" evidence="8">
    <location>
        <begin position="160"/>
        <end position="183"/>
    </location>
</feature>
<feature type="region of interest" description="Disordered" evidence="8">
    <location>
        <begin position="232"/>
        <end position="300"/>
    </location>
</feature>
<dbReference type="InterPro" id="IPR013083">
    <property type="entry name" value="Znf_RING/FYVE/PHD"/>
</dbReference>
<keyword evidence="5" id="KW-0862">Zinc</keyword>
<dbReference type="InterPro" id="IPR009057">
    <property type="entry name" value="Homeodomain-like_sf"/>
</dbReference>
<organism evidence="11 12">
    <name type="scientific">Raphidocelis subcapitata</name>
    <dbReference type="NCBI Taxonomy" id="307507"/>
    <lineage>
        <taxon>Eukaryota</taxon>
        <taxon>Viridiplantae</taxon>
        <taxon>Chlorophyta</taxon>
        <taxon>core chlorophytes</taxon>
        <taxon>Chlorophyceae</taxon>
        <taxon>CS clade</taxon>
        <taxon>Sphaeropleales</taxon>
        <taxon>Selenastraceae</taxon>
        <taxon>Raphidocelis</taxon>
    </lineage>
</organism>
<dbReference type="AlphaFoldDB" id="A0A2V0NRC9"/>
<evidence type="ECO:0000259" key="10">
    <source>
        <dbReference type="PROSITE" id="PS51294"/>
    </source>
</evidence>
<evidence type="ECO:0000256" key="5">
    <source>
        <dbReference type="ARBA" id="ARBA00022833"/>
    </source>
</evidence>
<dbReference type="Pfam" id="PF00628">
    <property type="entry name" value="PHD"/>
    <property type="match status" value="1"/>
</dbReference>
<gene>
    <name evidence="11" type="ORF">Rsub_00825</name>
</gene>
<evidence type="ECO:0000256" key="2">
    <source>
        <dbReference type="ARBA" id="ARBA00022454"/>
    </source>
</evidence>
<sequence>MSQRREYRVWEAHEEQALRDGVKKHGLGAWEKIRTDLEFEVLSTRSGVQLKDKWRNLVKFRHLTQEDTQTLQPKTSGPWHRRQLAAAAGGAFDGDLGTRLVPFSRPLLRAPSVGADGAASGDQGEGPFADADPLPVRKSERSGRRRTYRDLAALSGSEAEPGEEDEEGEDDDDEAAAVLDEEGLSSGSDAEAARSRRKRRRGGDGAREDRRFGIYDRRRYNAANAALIAASAEGRRRSGGGGAAPRRRAGSVGREESTGSGAASDRTVDAAGRRPRRRGGEARRRGGGGEARGGGASGDEGAYGEDCVACPCGANADDGELMIECEACRTWAHVACLRTQMEAHEIASPIGTAPLYNMDAYLCVPCQAASAAEHAAAPLGAPAARHAGAAAGAAHLLLQHEFAAPPGLPWLPAADAAGAGYGGGLHPLHAAYPRSISPALPGFAAAATQWDADANAAAAAAAAAGAADGACGAPGGFDPAAGGFGGADSMLLRDDEDEDGMVEIDPVLLLILQGSLYCNRRGRDSPAGDSRRRSEGDPWLGGFVTGGSDDTGSSGSEGGGLFGAGLDLAAAGADGGADAPLSTPLSAPPRPQPLPLPLSPPQLQPLPLPALGRAAPGALAAADAAAPRHHPAAVLPGHPKWRPPEDPNNDAAAPATAGGAAAAVAGAAAAGGSPLGTPPQAAGGDKPRRARRRLPPGSPEYGARVAELLEQERLAASRKLLQREVESAAAAAAAAASAAAAAAARAALGADAAAVLAAALPRPPGAGAGAAQAQAGAPVLLRRVAAVRHGAGGPSNRSPAPLQEGRAPEAAGGRPAAAAPAHAARPGHRAASAPRAAPAAAALLPLTAAVAPHDARPQTPDLLSLLLAPEAWPHASLADPPGVAVSAAGPAAAEGLFAAHPAAVPPGGAGAGGGGGGGAGAVTSRAGGSFILLDELLDQQMP</sequence>
<comment type="caution">
    <text evidence="11">The sequence shown here is derived from an EMBL/GenBank/DDBJ whole genome shotgun (WGS) entry which is preliminary data.</text>
</comment>
<dbReference type="EMBL" id="BDRX01000003">
    <property type="protein sequence ID" value="GBF88113.1"/>
    <property type="molecule type" value="Genomic_DNA"/>
</dbReference>
<keyword evidence="6" id="KW-0238">DNA-binding</keyword>
<feature type="compositionally biased region" description="Low complexity" evidence="8">
    <location>
        <begin position="609"/>
        <end position="625"/>
    </location>
</feature>
<dbReference type="PROSITE" id="PS51294">
    <property type="entry name" value="HTH_MYB"/>
    <property type="match status" value="1"/>
</dbReference>
<dbReference type="PANTHER" id="PTHR46267">
    <property type="entry name" value="SINGLE MYB HISTONE 4"/>
    <property type="match status" value="1"/>
</dbReference>
<accession>A0A2V0NRC9</accession>
<dbReference type="OrthoDB" id="608866at2759"/>
<dbReference type="STRING" id="307507.A0A2V0NRC9"/>
<dbReference type="GO" id="GO:0008270">
    <property type="term" value="F:zinc ion binding"/>
    <property type="evidence" value="ECO:0007669"/>
    <property type="project" value="UniProtKB-KW"/>
</dbReference>
<keyword evidence="3" id="KW-0479">Metal-binding</keyword>
<dbReference type="Pfam" id="PF00249">
    <property type="entry name" value="Myb_DNA-binding"/>
    <property type="match status" value="1"/>
</dbReference>
<dbReference type="SUPFAM" id="SSF46689">
    <property type="entry name" value="Homeodomain-like"/>
    <property type="match status" value="1"/>
</dbReference>
<evidence type="ECO:0000313" key="11">
    <source>
        <dbReference type="EMBL" id="GBF88113.1"/>
    </source>
</evidence>
<evidence type="ECO:0000256" key="3">
    <source>
        <dbReference type="ARBA" id="ARBA00022723"/>
    </source>
</evidence>
<feature type="compositionally biased region" description="Low complexity" evidence="8">
    <location>
        <begin position="574"/>
        <end position="585"/>
    </location>
</feature>
<name>A0A2V0NRC9_9CHLO</name>
<evidence type="ECO:0000256" key="4">
    <source>
        <dbReference type="ARBA" id="ARBA00022771"/>
    </source>
</evidence>
<dbReference type="InParanoid" id="A0A2V0NRC9"/>
<protein>
    <submittedName>
        <fullName evidence="11">Uncharacterized protein</fullName>
    </submittedName>
</protein>
<feature type="region of interest" description="Disordered" evidence="8">
    <location>
        <begin position="574"/>
        <end position="657"/>
    </location>
</feature>
<dbReference type="Proteomes" id="UP000247498">
    <property type="component" value="Unassembled WGS sequence"/>
</dbReference>
<feature type="compositionally biased region" description="Pro residues" evidence="8">
    <location>
        <begin position="586"/>
        <end position="608"/>
    </location>
</feature>
<feature type="region of interest" description="Disordered" evidence="8">
    <location>
        <begin position="669"/>
        <end position="701"/>
    </location>
</feature>
<evidence type="ECO:0000259" key="9">
    <source>
        <dbReference type="PROSITE" id="PS50090"/>
    </source>
</evidence>
<dbReference type="InterPro" id="IPR001005">
    <property type="entry name" value="SANT/Myb"/>
</dbReference>
<reference evidence="11 12" key="1">
    <citation type="journal article" date="2018" name="Sci. Rep.">
        <title>Raphidocelis subcapitata (=Pseudokirchneriella subcapitata) provides an insight into genome evolution and environmental adaptations in the Sphaeropleales.</title>
        <authorList>
            <person name="Suzuki S."/>
            <person name="Yamaguchi H."/>
            <person name="Nakajima N."/>
            <person name="Kawachi M."/>
        </authorList>
    </citation>
    <scope>NUCLEOTIDE SEQUENCE [LARGE SCALE GENOMIC DNA]</scope>
    <source>
        <strain evidence="11 12">NIES-35</strain>
    </source>
</reference>
<evidence type="ECO:0000256" key="8">
    <source>
        <dbReference type="SAM" id="MobiDB-lite"/>
    </source>
</evidence>
<dbReference type="Gene3D" id="1.10.246.220">
    <property type="match status" value="1"/>
</dbReference>
<dbReference type="CDD" id="cd11660">
    <property type="entry name" value="SANT_TRF"/>
    <property type="match status" value="1"/>
</dbReference>